<dbReference type="GO" id="GO:0004061">
    <property type="term" value="F:arylformamidase activity"/>
    <property type="evidence" value="ECO:0007669"/>
    <property type="project" value="InterPro"/>
</dbReference>
<organism evidence="2 3">
    <name type="scientific">Penicillium brasilianum</name>
    <dbReference type="NCBI Taxonomy" id="104259"/>
    <lineage>
        <taxon>Eukaryota</taxon>
        <taxon>Fungi</taxon>
        <taxon>Dikarya</taxon>
        <taxon>Ascomycota</taxon>
        <taxon>Pezizomycotina</taxon>
        <taxon>Eurotiomycetes</taxon>
        <taxon>Eurotiomycetidae</taxon>
        <taxon>Eurotiales</taxon>
        <taxon>Aspergillaceae</taxon>
        <taxon>Penicillium</taxon>
    </lineage>
</organism>
<protein>
    <recommendedName>
        <fullName evidence="4">Cyclase</fullName>
    </recommendedName>
</protein>
<sequence length="350" mass="39343">MSLTSLLPSFKWIYAKFGQSQPLESSGTSDTVSVLAISRPRFDELPLKQGDPKGSAWGLWGDQDERGTLNLLTDDVVRAASKEAIRGKVVNLNLPLHVPLKPMNPRRKPCAHTLIAKGHANDDELDFNTQSSSHWDGLRHYPYSETKQFYNGIVQEDISTSHKIGIQNMAQKPIVTRGVLLDWYAYAQRKNLPHRPFTNQAITLRELLEVSREQGVTFRRGDILVIRTGWTAAYSRLTDTEKEQLGGRDDRASCGVEATEEAIRWHWEQGFSAVASDTVAYEAWPSPKPWGVCMHEVFLSGWGMPIGECWDLEELSETCRKLGRWTFMLTSEPLNLYGGVASPPNAIAIF</sequence>
<dbReference type="AlphaFoldDB" id="A0A1S9RHJ0"/>
<reference evidence="3" key="1">
    <citation type="submission" date="2015-09" db="EMBL/GenBank/DDBJ databases">
        <authorList>
            <person name="Fill T.P."/>
            <person name="Baretta J.F."/>
            <person name="de Almeida L.G."/>
            <person name="Rocha M."/>
            <person name="de Souza D.H."/>
            <person name="Malavazi I."/>
            <person name="Cerdeira L.T."/>
            <person name="Hong H."/>
            <person name="Samborskyy M."/>
            <person name="de Vasconcelos A.T."/>
            <person name="Leadlay P."/>
            <person name="Rodrigues-Filho E."/>
        </authorList>
    </citation>
    <scope>NUCLEOTIDE SEQUENCE [LARGE SCALE GENOMIC DNA]</scope>
    <source>
        <strain evidence="3">LaBioMMi 136</strain>
    </source>
</reference>
<evidence type="ECO:0008006" key="4">
    <source>
        <dbReference type="Google" id="ProtNLM"/>
    </source>
</evidence>
<dbReference type="PANTHER" id="PTHR34861:SF11">
    <property type="entry name" value="CYCLASE"/>
    <property type="match status" value="1"/>
</dbReference>
<comment type="similarity">
    <text evidence="1">Belongs to the Cyclase 1 superfamily.</text>
</comment>
<comment type="caution">
    <text evidence="2">The sequence shown here is derived from an EMBL/GenBank/DDBJ whole genome shotgun (WGS) entry which is preliminary data.</text>
</comment>
<dbReference type="InterPro" id="IPR037175">
    <property type="entry name" value="KFase_sf"/>
</dbReference>
<evidence type="ECO:0000313" key="2">
    <source>
        <dbReference type="EMBL" id="OOQ85004.1"/>
    </source>
</evidence>
<proteinExistence type="inferred from homology"/>
<dbReference type="EMBL" id="LJBN01000172">
    <property type="protein sequence ID" value="OOQ85004.1"/>
    <property type="molecule type" value="Genomic_DNA"/>
</dbReference>
<dbReference type="SUPFAM" id="SSF102198">
    <property type="entry name" value="Putative cyclase"/>
    <property type="match status" value="1"/>
</dbReference>
<gene>
    <name evidence="2" type="ORF">PEBR_30960</name>
</gene>
<dbReference type="InterPro" id="IPR007325">
    <property type="entry name" value="KFase/CYL"/>
</dbReference>
<dbReference type="PANTHER" id="PTHR34861">
    <property type="match status" value="1"/>
</dbReference>
<dbReference type="Gene3D" id="3.50.30.50">
    <property type="entry name" value="Putative cyclase"/>
    <property type="match status" value="1"/>
</dbReference>
<dbReference type="Pfam" id="PF04199">
    <property type="entry name" value="Cyclase"/>
    <property type="match status" value="1"/>
</dbReference>
<accession>A0A1S9RHJ0</accession>
<dbReference type="Proteomes" id="UP000190744">
    <property type="component" value="Unassembled WGS sequence"/>
</dbReference>
<evidence type="ECO:0000313" key="3">
    <source>
        <dbReference type="Proteomes" id="UP000190744"/>
    </source>
</evidence>
<name>A0A1S9RHJ0_PENBI</name>
<dbReference type="GO" id="GO:0019441">
    <property type="term" value="P:L-tryptophan catabolic process to kynurenine"/>
    <property type="evidence" value="ECO:0007669"/>
    <property type="project" value="InterPro"/>
</dbReference>
<evidence type="ECO:0000256" key="1">
    <source>
        <dbReference type="ARBA" id="ARBA00007865"/>
    </source>
</evidence>